<comment type="caution">
    <text evidence="4">The sequence shown here is derived from an EMBL/GenBank/DDBJ whole genome shotgun (WGS) entry which is preliminary data.</text>
</comment>
<feature type="region of interest" description="Disordered" evidence="1">
    <location>
        <begin position="1382"/>
        <end position="1418"/>
    </location>
</feature>
<evidence type="ECO:0000313" key="4">
    <source>
        <dbReference type="EMBL" id="HIZ39354.1"/>
    </source>
</evidence>
<dbReference type="NCBIfam" id="TIGR01451">
    <property type="entry name" value="B_ant_repeat"/>
    <property type="match status" value="4"/>
</dbReference>
<dbReference type="PANTHER" id="PTHR34819">
    <property type="entry name" value="LARGE CYSTEINE-RICH PERIPLASMIC PROTEIN OMCB"/>
    <property type="match status" value="1"/>
</dbReference>
<dbReference type="InterPro" id="IPR008966">
    <property type="entry name" value="Adhesion_dom_sf"/>
</dbReference>
<accession>A0A9D2J8C1</accession>
<reference evidence="4" key="1">
    <citation type="journal article" date="2021" name="PeerJ">
        <title>Extensive microbial diversity within the chicken gut microbiome revealed by metagenomics and culture.</title>
        <authorList>
            <person name="Gilroy R."/>
            <person name="Ravi A."/>
            <person name="Getino M."/>
            <person name="Pursley I."/>
            <person name="Horton D.L."/>
            <person name="Alikhan N.F."/>
            <person name="Baker D."/>
            <person name="Gharbi K."/>
            <person name="Hall N."/>
            <person name="Watson M."/>
            <person name="Adriaenssens E.M."/>
            <person name="Foster-Nyarko E."/>
            <person name="Jarju S."/>
            <person name="Secka A."/>
            <person name="Antonio M."/>
            <person name="Oren A."/>
            <person name="Chaudhuri R.R."/>
            <person name="La Ragione R."/>
            <person name="Hildebrand F."/>
            <person name="Pallen M.J."/>
        </authorList>
    </citation>
    <scope>NUCLEOTIDE SEQUENCE</scope>
    <source>
        <strain evidence="4">CHK179-28034</strain>
    </source>
</reference>
<dbReference type="InterPro" id="IPR026466">
    <property type="entry name" value="Fim_isopep_form_D2_dom"/>
</dbReference>
<dbReference type="PANTHER" id="PTHR34819:SF3">
    <property type="entry name" value="CELL SURFACE PROTEIN"/>
    <property type="match status" value="1"/>
</dbReference>
<evidence type="ECO:0000256" key="2">
    <source>
        <dbReference type="SAM" id="SignalP"/>
    </source>
</evidence>
<feature type="domain" description="DUF11" evidence="3">
    <location>
        <begin position="605"/>
        <end position="744"/>
    </location>
</feature>
<gene>
    <name evidence="4" type="ORF">H9968_05395</name>
</gene>
<evidence type="ECO:0000256" key="1">
    <source>
        <dbReference type="SAM" id="MobiDB-lite"/>
    </source>
</evidence>
<dbReference type="EMBL" id="DXBR01000049">
    <property type="protein sequence ID" value="HIZ39354.1"/>
    <property type="molecule type" value="Genomic_DNA"/>
</dbReference>
<feature type="compositionally biased region" description="Basic and acidic residues" evidence="1">
    <location>
        <begin position="1389"/>
        <end position="1402"/>
    </location>
</feature>
<dbReference type="SUPFAM" id="SSF49401">
    <property type="entry name" value="Bacterial adhesins"/>
    <property type="match status" value="2"/>
</dbReference>
<evidence type="ECO:0000259" key="3">
    <source>
        <dbReference type="Pfam" id="PF01345"/>
    </source>
</evidence>
<feature type="signal peptide" evidence="2">
    <location>
        <begin position="1"/>
        <end position="26"/>
    </location>
</feature>
<dbReference type="NCBIfam" id="TIGR04226">
    <property type="entry name" value="RrgB_K2N_iso_D2"/>
    <property type="match status" value="4"/>
</dbReference>
<feature type="domain" description="DUF11" evidence="3">
    <location>
        <begin position="480"/>
        <end position="581"/>
    </location>
</feature>
<dbReference type="Pfam" id="PF01345">
    <property type="entry name" value="DUF11"/>
    <property type="match status" value="3"/>
</dbReference>
<dbReference type="InterPro" id="IPR051172">
    <property type="entry name" value="Chlamydia_OmcB"/>
</dbReference>
<organism evidence="4 5">
    <name type="scientific">Candidatus Anaerobutyricum stercoris</name>
    <dbReference type="NCBI Taxonomy" id="2838457"/>
    <lineage>
        <taxon>Bacteria</taxon>
        <taxon>Bacillati</taxon>
        <taxon>Bacillota</taxon>
        <taxon>Clostridia</taxon>
        <taxon>Lachnospirales</taxon>
        <taxon>Lachnospiraceae</taxon>
        <taxon>Anaerobutyricum</taxon>
    </lineage>
</organism>
<dbReference type="Proteomes" id="UP000824049">
    <property type="component" value="Unassembled WGS sequence"/>
</dbReference>
<sequence>MSRLKTKLKRMLSFLTTFLLTISSLAATITPVSVYAADTLKGNVEVTTLKDATVKGYGAFDLESNASQYSVEHSKNLTKASGNDWIWQPGDQGATGAIGEERLGNAYIAELKDDNYWIQYNGIELKEGTTIMGTYDVRVVFSNPKGAISGAYGKDIAVFDGQLGAVRFRGYKSLDCEIFVYEHGTKNLVTGDDGKMHLRFIDIDCHQAIEVLTPSRVDWAYKRNKLSWMGQNKCDEIGAEYGNTVWYNGPTDVRDDWIQAKVGSANYKTAARHTFTLGFTPGSNAENTFKVRYYSGGVDEIGTQKNGAFFSFDGNLDLDVEDDPFFSGSVSKQVNGTTDAVLSNAKESFTYTLNAVIDAGSTGGTQFTVTDTLDSVLQPTAITAITKDGADVSGNFDYSINGQTVTVSAKSSYLATNPTGTFSINVATKIKDGANLAPYYDAARNYAVINNKCTLTTNDGEDAVSTDSNTVTVRVPLAELTLDKVADAYEYKVGDTVTYTISVKNVTANSTAYDVVMTDAIPSDLQVTGVTPSAGSGSVDGQNVRVTGVNLGANQTLTVKVTCKALESGNTKELYNTASSTCWNIKNPSGHADDDAETYINSAVLTVDKTVDQYEYEIGDTATFTVKIANTSTGTANNVVIADDVPEGMTLDYDSVEISGLPETVVVPVAGTKDPTNALNPEYRNETETRNVTADKEKSGDNGWKYTINHFPAGATATITYTATANEKGNGKEAQNIVTVTADNAPKVQDEAEYYINTAKLTIDKSYINPYKAEKNDNRADNEFRVYEEETGYEKVQYQVVVTSAGADGTVAKDVVIDDLTLPDGLVLNYEDIVITETAADGTTITFEKASGGNGKTIQYKIAGTEDETNKLNPELYDETEDRIPVITIEQSGNGFIVKDTYLEKGAFLTIKYNANALENNEVDVNGTEITNTAKATAANVEKEEDGSYKVVKDATTVYINSPRLQIVKEADSDEYEIGDNVSYTIDVINTHKGTIARNLVFTDKLETEGVEFLTGTIALYDTNGYELREGTDLAGEDDYTKTAKVDEFILRSDKHLVVDGNYDLYDLANGKNPEEQASWNPPYVNVTSETTMSIKYDMKITDKDLAGKEILNTATAVSDEALKVTTDETVIPDGPNPKVEKEIDNASPVVGKDVTFTLTFTNPNQNTTAEDIQITDSLDKTGMITIYEESMSVKLNNEDVTEQVQITYNETMDGFDIDTGLDLTEDDTLVVTYRAKVLPEAGDVELMNTAGVSCSNNPEWKYDGVPFIPEKKVPKLAIEKTSDKDVYQVGDTGHYTVTVTQTTEDMTAKQVVIKDALQVEGAKIQVDTIKLYFNDVEITPAKITSDVNGYTIETGKDLTDKDSLKVTYDVYFESGRLNGQTVPNTAKAKAENTETETDREVPLTPVGDGLEAKKEADPAGGTVVKAGDTIQYTITVKN</sequence>
<dbReference type="InterPro" id="IPR001434">
    <property type="entry name" value="OmcB-like_DUF11"/>
</dbReference>
<proteinExistence type="predicted"/>
<reference evidence="4" key="2">
    <citation type="submission" date="2021-04" db="EMBL/GenBank/DDBJ databases">
        <authorList>
            <person name="Gilroy R."/>
        </authorList>
    </citation>
    <scope>NUCLEOTIDE SEQUENCE</scope>
    <source>
        <strain evidence="4">CHK179-28034</strain>
    </source>
</reference>
<evidence type="ECO:0000313" key="5">
    <source>
        <dbReference type="Proteomes" id="UP000824049"/>
    </source>
</evidence>
<feature type="domain" description="DUF11" evidence="3">
    <location>
        <begin position="1140"/>
        <end position="1257"/>
    </location>
</feature>
<feature type="chain" id="PRO_5039719819" evidence="2">
    <location>
        <begin position="27"/>
        <end position="1439"/>
    </location>
</feature>
<name>A0A9D2J8C1_9FIRM</name>
<dbReference type="Gene3D" id="2.60.40.740">
    <property type="match status" value="6"/>
</dbReference>
<feature type="non-terminal residue" evidence="4">
    <location>
        <position position="1439"/>
    </location>
</feature>
<dbReference type="InterPro" id="IPR047589">
    <property type="entry name" value="DUF11_rpt"/>
</dbReference>
<keyword evidence="2" id="KW-0732">Signal</keyword>
<protein>
    <submittedName>
        <fullName evidence="4">Isopeptide-forming domain-containing fimbrial protein</fullName>
    </submittedName>
</protein>